<comment type="miscellaneous">
    <text evidence="3">Although this enzyme belongs to the family of MTA phosphorylases based on sequence homology, it has been shown that conserved amino acid substitutions in the substrate binding pocket convert the substrate specificity of this enzyme from 6-aminopurines to 6-oxopurines.</text>
</comment>
<dbReference type="InterPro" id="IPR000845">
    <property type="entry name" value="Nucleoside_phosphorylase_d"/>
</dbReference>
<sequence>MKIGIIGGTGVYDSSFIDKSENIELDTPYGKVQLIKGYRGNKEIFFLERHTKGHKLIPSKVNYKGNIYALKSLNVDYVISTAAVGAINNCSVGDFVILNDFMDFTKNRSYTFFDEENSEVVHVDMTEPYCKTLRTNLIDALQWSNAPIIKNGTYVCTEGPRFESPAEISMYKKLGGDVVGMTNVPEVILAREAALCYATVALVTNYAAGISKKGLTHKEVSENMSKMMDTLKKAFIYLIDHMTLDKICNCNEALKELNTLK</sequence>
<keyword evidence="3" id="KW-0660">Purine salvage</keyword>
<evidence type="ECO:0000256" key="2">
    <source>
        <dbReference type="ARBA" id="ARBA00022679"/>
    </source>
</evidence>
<comment type="catalytic activity">
    <reaction evidence="3">
        <text>a purine D-ribonucleoside + phosphate = a purine nucleobase + alpha-D-ribose 1-phosphate</text>
        <dbReference type="Rhea" id="RHEA:19805"/>
        <dbReference type="ChEBI" id="CHEBI:26386"/>
        <dbReference type="ChEBI" id="CHEBI:43474"/>
        <dbReference type="ChEBI" id="CHEBI:57720"/>
        <dbReference type="ChEBI" id="CHEBI:142355"/>
        <dbReference type="EC" id="2.4.2.1"/>
    </reaction>
</comment>
<dbReference type="PANTHER" id="PTHR42679:SF2">
    <property type="entry name" value="S-METHYL-5'-THIOADENOSINE PHOSPHORYLASE"/>
    <property type="match status" value="1"/>
</dbReference>
<dbReference type="EC" id="2.4.2.1" evidence="3"/>
<protein>
    <recommendedName>
        <fullName evidence="3">Probable 6-oxopurine nucleoside phosphorylase</fullName>
        <ecNumber evidence="3">2.4.2.1</ecNumber>
    </recommendedName>
    <alternativeName>
        <fullName evidence="3">Purine nucleoside phosphorylase</fullName>
        <shortName evidence="3">PNP</shortName>
    </alternativeName>
</protein>
<dbReference type="NCBIfam" id="TIGR01694">
    <property type="entry name" value="MTAP"/>
    <property type="match status" value="1"/>
</dbReference>
<comment type="pathway">
    <text evidence="3">Purine metabolism; purine nucleoside salvage.</text>
</comment>
<evidence type="ECO:0000256" key="1">
    <source>
        <dbReference type="ARBA" id="ARBA00022676"/>
    </source>
</evidence>
<evidence type="ECO:0000313" key="5">
    <source>
        <dbReference type="EMBL" id="PRR78147.1"/>
    </source>
</evidence>
<keyword evidence="2 3" id="KW-0808">Transferase</keyword>
<feature type="binding site" evidence="3">
    <location>
        <position position="182"/>
    </location>
    <ligand>
        <name>phosphate</name>
        <dbReference type="ChEBI" id="CHEBI:43474"/>
    </ligand>
</feature>
<comment type="similarity">
    <text evidence="3">Belongs to the PNP/MTAP phosphorylase family. MTAP subfamily.</text>
</comment>
<feature type="site" description="Important for substrate specificity" evidence="3">
    <location>
        <position position="217"/>
    </location>
</feature>
<proteinExistence type="inferred from homology"/>
<keyword evidence="1 3" id="KW-0328">Glycosyltransferase</keyword>
<feature type="binding site" evidence="3">
    <location>
        <begin position="205"/>
        <end position="207"/>
    </location>
    <ligand>
        <name>substrate</name>
    </ligand>
</feature>
<dbReference type="GO" id="GO:0017061">
    <property type="term" value="F:S-methyl-5-thioadenosine phosphorylase activity"/>
    <property type="evidence" value="ECO:0007669"/>
    <property type="project" value="InterPro"/>
</dbReference>
<evidence type="ECO:0000259" key="4">
    <source>
        <dbReference type="Pfam" id="PF01048"/>
    </source>
</evidence>
<evidence type="ECO:0000313" key="6">
    <source>
        <dbReference type="Proteomes" id="UP000239706"/>
    </source>
</evidence>
<feature type="site" description="Important for substrate specificity" evidence="3">
    <location>
        <position position="163"/>
    </location>
</feature>
<dbReference type="OrthoDB" id="1523230at2"/>
<dbReference type="Proteomes" id="UP000239706">
    <property type="component" value="Unassembled WGS sequence"/>
</dbReference>
<comment type="caution">
    <text evidence="3">Lacks conserved residue(s) required for the propagation of feature annotation.</text>
</comment>
<feature type="binding site" evidence="3">
    <location>
        <begin position="49"/>
        <end position="50"/>
    </location>
    <ligand>
        <name>phosphate</name>
        <dbReference type="ChEBI" id="CHEBI:43474"/>
    </ligand>
</feature>
<dbReference type="Pfam" id="PF01048">
    <property type="entry name" value="PNP_UDP_1"/>
    <property type="match status" value="1"/>
</dbReference>
<feature type="binding site" evidence="3">
    <location>
        <position position="9"/>
    </location>
    <ligand>
        <name>phosphate</name>
        <dbReference type="ChEBI" id="CHEBI:43474"/>
    </ligand>
</feature>
<dbReference type="GO" id="GO:0005829">
    <property type="term" value="C:cytosol"/>
    <property type="evidence" value="ECO:0007669"/>
    <property type="project" value="TreeGrafter"/>
</dbReference>
<dbReference type="UniPathway" id="UPA00606"/>
<dbReference type="EMBL" id="PVXO01000051">
    <property type="protein sequence ID" value="PRR78147.1"/>
    <property type="molecule type" value="Genomic_DNA"/>
</dbReference>
<gene>
    <name evidence="5" type="ORF">CLLI_19110</name>
</gene>
<dbReference type="NCBIfam" id="NF006599">
    <property type="entry name" value="PRK09136.1"/>
    <property type="match status" value="1"/>
</dbReference>
<keyword evidence="6" id="KW-1185">Reference proteome</keyword>
<accession>A0A2T0B310</accession>
<dbReference type="InterPro" id="IPR035994">
    <property type="entry name" value="Nucleoside_phosphorylase_sf"/>
</dbReference>
<dbReference type="GO" id="GO:0019509">
    <property type="term" value="P:L-methionine salvage from methylthioadenosine"/>
    <property type="evidence" value="ECO:0007669"/>
    <property type="project" value="TreeGrafter"/>
</dbReference>
<dbReference type="RefSeq" id="WP_106063989.1">
    <property type="nucleotide sequence ID" value="NZ_PVXO01000051.1"/>
</dbReference>
<comment type="subunit">
    <text evidence="3">Homohexamer. Dimer of a homotrimer.</text>
</comment>
<dbReference type="Gene3D" id="3.40.50.1580">
    <property type="entry name" value="Nucleoside phosphorylase domain"/>
    <property type="match status" value="1"/>
</dbReference>
<dbReference type="SUPFAM" id="SSF53167">
    <property type="entry name" value="Purine and uridine phosphorylases"/>
    <property type="match status" value="1"/>
</dbReference>
<dbReference type="AlphaFoldDB" id="A0A2T0B310"/>
<comment type="function">
    <text evidence="3">Purine nucleoside phosphorylase which is highly specific for 6-oxopurine nucleosides. Cleaves guanosine or inosine to respective bases and sugar-1-phosphate molecules. Involved in purine salvage.</text>
</comment>
<reference evidence="5 6" key="1">
    <citation type="submission" date="2018-03" db="EMBL/GenBank/DDBJ databases">
        <title>Genome sequence of Clostridium liquoris DSM 100320.</title>
        <authorList>
            <person name="Poehlein A."/>
            <person name="Daniel R."/>
        </authorList>
    </citation>
    <scope>NUCLEOTIDE SEQUENCE [LARGE SCALE GENOMIC DNA]</scope>
    <source>
        <strain evidence="5 6">DSM 100320</strain>
    </source>
</reference>
<comment type="caution">
    <text evidence="5">The sequence shown here is derived from an EMBL/GenBank/DDBJ whole genome shotgun (WGS) entry which is preliminary data.</text>
</comment>
<dbReference type="InterPro" id="IPR010044">
    <property type="entry name" value="MTAP"/>
</dbReference>
<name>A0A2T0B310_9CLOT</name>
<dbReference type="GO" id="GO:0006166">
    <property type="term" value="P:purine ribonucleoside salvage"/>
    <property type="evidence" value="ECO:0007669"/>
    <property type="project" value="UniProtKB-UniRule"/>
</dbReference>
<dbReference type="HAMAP" id="MF_01963">
    <property type="entry name" value="MTAP"/>
    <property type="match status" value="1"/>
</dbReference>
<organism evidence="5 6">
    <name type="scientific">Clostridium liquoris</name>
    <dbReference type="NCBI Taxonomy" id="1289519"/>
    <lineage>
        <taxon>Bacteria</taxon>
        <taxon>Bacillati</taxon>
        <taxon>Bacillota</taxon>
        <taxon>Clostridia</taxon>
        <taxon>Eubacteriales</taxon>
        <taxon>Clostridiaceae</taxon>
        <taxon>Clostridium</taxon>
    </lineage>
</organism>
<feature type="domain" description="Nucleoside phosphorylase" evidence="4">
    <location>
        <begin position="2"/>
        <end position="235"/>
    </location>
</feature>
<feature type="binding site" evidence="3">
    <location>
        <position position="181"/>
    </location>
    <ligand>
        <name>substrate</name>
    </ligand>
</feature>
<dbReference type="CDD" id="cd09010">
    <property type="entry name" value="MTAP_SsMTAPII_like_MTIP"/>
    <property type="match status" value="1"/>
</dbReference>
<dbReference type="PANTHER" id="PTHR42679">
    <property type="entry name" value="S-METHYL-5'-THIOADENOSINE PHOSPHORYLASE"/>
    <property type="match status" value="1"/>
</dbReference>
<evidence type="ECO:0000256" key="3">
    <source>
        <dbReference type="HAMAP-Rule" id="MF_01963"/>
    </source>
</evidence>